<name>A0A7J5A9M5_9FLAO</name>
<dbReference type="OrthoDB" id="195113at2"/>
<dbReference type="EMBL" id="WAAU01000029">
    <property type="protein sequence ID" value="KAB1154260.1"/>
    <property type="molecule type" value="Genomic_DNA"/>
</dbReference>
<dbReference type="InterPro" id="IPR002734">
    <property type="entry name" value="RibDG_C"/>
</dbReference>
<dbReference type="RefSeq" id="WP_150900894.1">
    <property type="nucleotide sequence ID" value="NZ_WAAU01000029.1"/>
</dbReference>
<dbReference type="GO" id="GO:0009231">
    <property type="term" value="P:riboflavin biosynthetic process"/>
    <property type="evidence" value="ECO:0007669"/>
    <property type="project" value="InterPro"/>
</dbReference>
<gene>
    <name evidence="2" type="ORF">F7018_14920</name>
</gene>
<dbReference type="PANTHER" id="PTHR38011">
    <property type="entry name" value="DIHYDROFOLATE REDUCTASE FAMILY PROTEIN (AFU_ORTHOLOGUE AFUA_8G06820)"/>
    <property type="match status" value="1"/>
</dbReference>
<evidence type="ECO:0000259" key="1">
    <source>
        <dbReference type="Pfam" id="PF01872"/>
    </source>
</evidence>
<dbReference type="GO" id="GO:0008703">
    <property type="term" value="F:5-amino-6-(5-phosphoribosylamino)uracil reductase activity"/>
    <property type="evidence" value="ECO:0007669"/>
    <property type="project" value="InterPro"/>
</dbReference>
<dbReference type="InterPro" id="IPR050765">
    <property type="entry name" value="Riboflavin_Biosynth_HTPR"/>
</dbReference>
<dbReference type="Proteomes" id="UP000467305">
    <property type="component" value="Unassembled WGS sequence"/>
</dbReference>
<keyword evidence="3" id="KW-1185">Reference proteome</keyword>
<protein>
    <submittedName>
        <fullName evidence="2">Dihydrofolate reductase</fullName>
    </submittedName>
</protein>
<dbReference type="InterPro" id="IPR024072">
    <property type="entry name" value="DHFR-like_dom_sf"/>
</dbReference>
<dbReference type="AlphaFoldDB" id="A0A7J5A9M5"/>
<dbReference type="SUPFAM" id="SSF53597">
    <property type="entry name" value="Dihydrofolate reductase-like"/>
    <property type="match status" value="1"/>
</dbReference>
<comment type="caution">
    <text evidence="2">The sequence shown here is derived from an EMBL/GenBank/DDBJ whole genome shotgun (WGS) entry which is preliminary data.</text>
</comment>
<accession>A0A7J5A9M5</accession>
<feature type="domain" description="Bacterial bifunctional deaminase-reductase C-terminal" evidence="1">
    <location>
        <begin position="7"/>
        <end position="171"/>
    </location>
</feature>
<dbReference type="Pfam" id="PF01872">
    <property type="entry name" value="RibD_C"/>
    <property type="match status" value="1"/>
</dbReference>
<evidence type="ECO:0000313" key="3">
    <source>
        <dbReference type="Proteomes" id="UP000467305"/>
    </source>
</evidence>
<sequence>MKTSNQVFIATSLDGYIADKNGGIDWLHSIPNPDNSDMGYANFTSQIDALVMGRTTFETVCGFDIDWPYTKPVYVLSNTLKEVPEDLKDKVFLVKGTLTEILAQIHTNGHYNLYIDGGKTIQSFLKEDLIHTMIITTIPKLLGGGFSLFGELSKMLDFECTETKVFSNKVLQSTFIRKKQIRN</sequence>
<evidence type="ECO:0000313" key="2">
    <source>
        <dbReference type="EMBL" id="KAB1154260.1"/>
    </source>
</evidence>
<proteinExistence type="predicted"/>
<reference evidence="2 3" key="1">
    <citation type="submission" date="2019-09" db="EMBL/GenBank/DDBJ databases">
        <authorList>
            <person name="Cao W.R."/>
        </authorList>
    </citation>
    <scope>NUCLEOTIDE SEQUENCE [LARGE SCALE GENOMIC DNA]</scope>
    <source>
        <strain evidence="3">a4</strain>
    </source>
</reference>
<organism evidence="2 3">
    <name type="scientific">Tenacibaculum aiptasiae</name>
    <dbReference type="NCBI Taxonomy" id="426481"/>
    <lineage>
        <taxon>Bacteria</taxon>
        <taxon>Pseudomonadati</taxon>
        <taxon>Bacteroidota</taxon>
        <taxon>Flavobacteriia</taxon>
        <taxon>Flavobacteriales</taxon>
        <taxon>Flavobacteriaceae</taxon>
        <taxon>Tenacibaculum</taxon>
    </lineage>
</organism>
<dbReference type="Gene3D" id="3.40.430.10">
    <property type="entry name" value="Dihydrofolate Reductase, subunit A"/>
    <property type="match status" value="1"/>
</dbReference>
<dbReference type="PANTHER" id="PTHR38011:SF11">
    <property type="entry name" value="2,5-DIAMINO-6-RIBOSYLAMINO-4(3H)-PYRIMIDINONE 5'-PHOSPHATE REDUCTASE"/>
    <property type="match status" value="1"/>
</dbReference>